<dbReference type="VEuPathDB" id="FungiDB:EYZ11_012819"/>
<reference evidence="1 2" key="1">
    <citation type="submission" date="2019-08" db="EMBL/GenBank/DDBJ databases">
        <title>The genome sequence of a newly discovered highly antifungal drug resistant Aspergillus species, Aspergillus tanneri NIH 1004.</title>
        <authorList>
            <person name="Mounaud S."/>
            <person name="Singh I."/>
            <person name="Joardar V."/>
            <person name="Pakala S."/>
            <person name="Pakala S."/>
            <person name="Venepally P."/>
            <person name="Chung J.K."/>
            <person name="Losada L."/>
            <person name="Nierman W.C."/>
        </authorList>
    </citation>
    <scope>NUCLEOTIDE SEQUENCE [LARGE SCALE GENOMIC DNA]</scope>
    <source>
        <strain evidence="1 2">NIH1004</strain>
    </source>
</reference>
<dbReference type="Gene3D" id="3.40.50.1580">
    <property type="entry name" value="Nucleoside phosphorylase domain"/>
    <property type="match status" value="1"/>
</dbReference>
<sequence>MPAGPFRARHYDDWGDKTGFIFHIGDVIHPNGVAPAELIVNSTGYSGSSYYGTTYSESHLCVYRDQLTPDETRFLAAHGVDLPTGPIIPPPPLEKALLDEEHDPLPSQENDDNSYLLSRMGKHNVVIVFPGSYGTNAASQTVTNMARSFRNIRFGLMVGVGGGAPGTPNTDSRKDIQLGDVAVSFPEGGHGGVIQYDMGKQEEVTFTIRSHLNRPPQVLVKAMRRLQSDHDFNRGNMRQYIDEATGLNVPALQGSRFPGWDHDQLFIADYVHAVEEEDCSACDRTRVWGVTCFEMEAAGLMNNFPCVVIRGICDYSDSHKNKIWQPYSAVVTAAYAKDLLRVVIPSEVETTRPVGSNIGD</sequence>
<evidence type="ECO:0000313" key="1">
    <source>
        <dbReference type="EMBL" id="KAA8651164.1"/>
    </source>
</evidence>
<dbReference type="SUPFAM" id="SSF53167">
    <property type="entry name" value="Purine and uridine phosphorylases"/>
    <property type="match status" value="1"/>
</dbReference>
<evidence type="ECO:0008006" key="3">
    <source>
        <dbReference type="Google" id="ProtNLM"/>
    </source>
</evidence>
<dbReference type="GO" id="GO:0009116">
    <property type="term" value="P:nucleoside metabolic process"/>
    <property type="evidence" value="ECO:0007669"/>
    <property type="project" value="InterPro"/>
</dbReference>
<organism evidence="1 2">
    <name type="scientific">Aspergillus tanneri</name>
    <dbReference type="NCBI Taxonomy" id="1220188"/>
    <lineage>
        <taxon>Eukaryota</taxon>
        <taxon>Fungi</taxon>
        <taxon>Dikarya</taxon>
        <taxon>Ascomycota</taxon>
        <taxon>Pezizomycotina</taxon>
        <taxon>Eurotiomycetes</taxon>
        <taxon>Eurotiomycetidae</taxon>
        <taxon>Eurotiales</taxon>
        <taxon>Aspergillaceae</taxon>
        <taxon>Aspergillus</taxon>
        <taxon>Aspergillus subgen. Circumdati</taxon>
    </lineage>
</organism>
<dbReference type="EMBL" id="QUQM01000002">
    <property type="protein sequence ID" value="KAA8651164.1"/>
    <property type="molecule type" value="Genomic_DNA"/>
</dbReference>
<dbReference type="OrthoDB" id="1577640at2759"/>
<proteinExistence type="predicted"/>
<evidence type="ECO:0000313" key="2">
    <source>
        <dbReference type="Proteomes" id="UP000324241"/>
    </source>
</evidence>
<dbReference type="GO" id="GO:0003824">
    <property type="term" value="F:catalytic activity"/>
    <property type="evidence" value="ECO:0007669"/>
    <property type="project" value="InterPro"/>
</dbReference>
<gene>
    <name evidence="1" type="ORF">ATNIH1004_000042</name>
</gene>
<dbReference type="InterPro" id="IPR053137">
    <property type="entry name" value="NLR-like"/>
</dbReference>
<dbReference type="Proteomes" id="UP000324241">
    <property type="component" value="Unassembled WGS sequence"/>
</dbReference>
<dbReference type="PANTHER" id="PTHR46082:SF11">
    <property type="entry name" value="AAA+ ATPASE DOMAIN-CONTAINING PROTEIN-RELATED"/>
    <property type="match status" value="1"/>
</dbReference>
<dbReference type="PANTHER" id="PTHR46082">
    <property type="entry name" value="ATP/GTP-BINDING PROTEIN-RELATED"/>
    <property type="match status" value="1"/>
</dbReference>
<dbReference type="InterPro" id="IPR035994">
    <property type="entry name" value="Nucleoside_phosphorylase_sf"/>
</dbReference>
<comment type="caution">
    <text evidence="1">The sequence shown here is derived from an EMBL/GenBank/DDBJ whole genome shotgun (WGS) entry which is preliminary data.</text>
</comment>
<dbReference type="RefSeq" id="XP_033430525.1">
    <property type="nucleotide sequence ID" value="XM_033564768.1"/>
</dbReference>
<protein>
    <recommendedName>
        <fullName evidence="3">Nucleoside phosphorylase domain-containing protein</fullName>
    </recommendedName>
</protein>
<accession>A0A5M9N0N9</accession>
<dbReference type="AlphaFoldDB" id="A0A5M9N0N9"/>
<name>A0A5M9N0N9_9EURO</name>
<dbReference type="GeneID" id="54322744"/>